<feature type="transmembrane region" description="Helical" evidence="10">
    <location>
        <begin position="173"/>
        <end position="196"/>
    </location>
</feature>
<dbReference type="GeneID" id="102011067"/>
<dbReference type="Pfam" id="PF00001">
    <property type="entry name" value="7tm_1"/>
    <property type="match status" value="1"/>
</dbReference>
<evidence type="ECO:0000313" key="13">
    <source>
        <dbReference type="Proteomes" id="UP000694398"/>
    </source>
</evidence>
<dbReference type="PANTHER" id="PTHR24247">
    <property type="entry name" value="5-HYDROXYTRYPTAMINE RECEPTOR"/>
    <property type="match status" value="1"/>
</dbReference>
<feature type="transmembrane region" description="Helical" evidence="10">
    <location>
        <begin position="341"/>
        <end position="363"/>
    </location>
</feature>
<evidence type="ECO:0000256" key="7">
    <source>
        <dbReference type="ARBA" id="ARBA00023170"/>
    </source>
</evidence>
<keyword evidence="5 9" id="KW-0297">G-protein coupled receptor</keyword>
<dbReference type="GO" id="GO:0004969">
    <property type="term" value="F:histamine receptor activity"/>
    <property type="evidence" value="ECO:0007669"/>
    <property type="project" value="Ensembl"/>
</dbReference>
<protein>
    <submittedName>
        <fullName evidence="12">Histamine receptor H4</fullName>
    </submittedName>
</protein>
<dbReference type="Proteomes" id="UP000694398">
    <property type="component" value="Unassembled WGS sequence"/>
</dbReference>
<dbReference type="SMART" id="SM01381">
    <property type="entry name" value="7TM_GPCR_Srsx"/>
    <property type="match status" value="1"/>
</dbReference>
<dbReference type="GO" id="GO:0007204">
    <property type="term" value="P:positive regulation of cytosolic calcium ion concentration"/>
    <property type="evidence" value="ECO:0007669"/>
    <property type="project" value="InterPro"/>
</dbReference>
<dbReference type="PRINTS" id="PR00237">
    <property type="entry name" value="GPCRRHODOPSN"/>
</dbReference>
<dbReference type="CTD" id="59340"/>
<dbReference type="Gene3D" id="1.20.1070.10">
    <property type="entry name" value="Rhodopsin 7-helix transmembrane proteins"/>
    <property type="match status" value="1"/>
</dbReference>
<dbReference type="AlphaFoldDB" id="A0A8C2VE82"/>
<feature type="transmembrane region" description="Helical" evidence="10">
    <location>
        <begin position="132"/>
        <end position="153"/>
    </location>
</feature>
<dbReference type="PANTHER" id="PTHR24247:SF199">
    <property type="entry name" value="HISTAMINE H4 RECEPTOR"/>
    <property type="match status" value="1"/>
</dbReference>
<name>A0A8C2VE82_CHILA</name>
<dbReference type="PRINTS" id="PR01726">
    <property type="entry name" value="HISTAMINEH4R"/>
</dbReference>
<dbReference type="RefSeq" id="XP_005372779.1">
    <property type="nucleotide sequence ID" value="XM_005372722.2"/>
</dbReference>
<evidence type="ECO:0000256" key="10">
    <source>
        <dbReference type="SAM" id="Phobius"/>
    </source>
</evidence>
<dbReference type="InterPro" id="IPR017452">
    <property type="entry name" value="GPCR_Rhodpsn_7TM"/>
</dbReference>
<feature type="domain" description="G-protein coupled receptors family 1 profile" evidence="11">
    <location>
        <begin position="32"/>
        <end position="360"/>
    </location>
</feature>
<dbReference type="GO" id="GO:0043408">
    <property type="term" value="P:regulation of MAPK cascade"/>
    <property type="evidence" value="ECO:0007669"/>
    <property type="project" value="InterPro"/>
</dbReference>
<evidence type="ECO:0000313" key="12">
    <source>
        <dbReference type="Ensembl" id="ENSCLAP00000013316.1"/>
    </source>
</evidence>
<dbReference type="GO" id="GO:0045202">
    <property type="term" value="C:synapse"/>
    <property type="evidence" value="ECO:0007669"/>
    <property type="project" value="TreeGrafter"/>
</dbReference>
<keyword evidence="6 10" id="KW-0472">Membrane</keyword>
<evidence type="ECO:0000256" key="3">
    <source>
        <dbReference type="ARBA" id="ARBA00022692"/>
    </source>
</evidence>
<dbReference type="OrthoDB" id="10071887at2759"/>
<feature type="transmembrane region" description="Helical" evidence="10">
    <location>
        <begin position="20"/>
        <end position="41"/>
    </location>
</feature>
<reference evidence="12" key="2">
    <citation type="submission" date="2025-09" db="UniProtKB">
        <authorList>
            <consortium name="Ensembl"/>
        </authorList>
    </citation>
    <scope>IDENTIFICATION</scope>
</reference>
<keyword evidence="13" id="KW-1185">Reference proteome</keyword>
<accession>A0A8C2VE82</accession>
<dbReference type="OMA" id="CVFWLIT"/>
<keyword evidence="8 9" id="KW-0807">Transducer</keyword>
<dbReference type="GO" id="GO:0007197">
    <property type="term" value="P:adenylate cyclase-inhibiting G protein-coupled acetylcholine receptor signaling pathway"/>
    <property type="evidence" value="ECO:0007669"/>
    <property type="project" value="TreeGrafter"/>
</dbReference>
<keyword evidence="4 10" id="KW-1133">Transmembrane helix</keyword>
<evidence type="ECO:0000256" key="6">
    <source>
        <dbReference type="ARBA" id="ARBA00023136"/>
    </source>
</evidence>
<keyword evidence="7 9" id="KW-0675">Receptor</keyword>
<dbReference type="InterPro" id="IPR000276">
    <property type="entry name" value="GPCR_Rhodpsn"/>
</dbReference>
<organism evidence="12 13">
    <name type="scientific">Chinchilla lanigera</name>
    <name type="common">Long-tailed chinchilla</name>
    <name type="synonym">Chinchilla villidera</name>
    <dbReference type="NCBI Taxonomy" id="34839"/>
    <lineage>
        <taxon>Eukaryota</taxon>
        <taxon>Metazoa</taxon>
        <taxon>Chordata</taxon>
        <taxon>Craniata</taxon>
        <taxon>Vertebrata</taxon>
        <taxon>Euteleostomi</taxon>
        <taxon>Mammalia</taxon>
        <taxon>Eutheria</taxon>
        <taxon>Euarchontoglires</taxon>
        <taxon>Glires</taxon>
        <taxon>Rodentia</taxon>
        <taxon>Hystricomorpha</taxon>
        <taxon>Chinchillidae</taxon>
        <taxon>Chinchilla</taxon>
    </lineage>
</organism>
<dbReference type="PROSITE" id="PS50262">
    <property type="entry name" value="G_PROTEIN_RECEP_F1_2"/>
    <property type="match status" value="1"/>
</dbReference>
<evidence type="ECO:0000256" key="1">
    <source>
        <dbReference type="ARBA" id="ARBA00004651"/>
    </source>
</evidence>
<comment type="similarity">
    <text evidence="9">Belongs to the G-protein coupled receptor 1 family.</text>
</comment>
<dbReference type="InterPro" id="IPR008102">
    <property type="entry name" value="Histamine_H4_rcpt"/>
</dbReference>
<dbReference type="GeneTree" id="ENSGT00940000162118"/>
<reference evidence="12" key="1">
    <citation type="submission" date="2025-08" db="UniProtKB">
        <authorList>
            <consortium name="Ensembl"/>
        </authorList>
    </citation>
    <scope>IDENTIFICATION</scope>
</reference>
<dbReference type="PROSITE" id="PS00237">
    <property type="entry name" value="G_PROTEIN_RECEP_F1_1"/>
    <property type="match status" value="1"/>
</dbReference>
<comment type="subcellular location">
    <subcellularLocation>
        <location evidence="1">Cell membrane</location>
        <topology evidence="1">Multi-pass membrane protein</topology>
    </subcellularLocation>
</comment>
<evidence type="ECO:0000256" key="2">
    <source>
        <dbReference type="ARBA" id="ARBA00022475"/>
    </source>
</evidence>
<evidence type="ECO:0000256" key="9">
    <source>
        <dbReference type="RuleBase" id="RU000688"/>
    </source>
</evidence>
<proteinExistence type="inferred from homology"/>
<dbReference type="GO" id="GO:0006954">
    <property type="term" value="P:inflammatory response"/>
    <property type="evidence" value="ECO:0007669"/>
    <property type="project" value="InterPro"/>
</dbReference>
<evidence type="ECO:0000259" key="11">
    <source>
        <dbReference type="PROSITE" id="PS50262"/>
    </source>
</evidence>
<keyword evidence="2" id="KW-1003">Cell membrane</keyword>
<dbReference type="GO" id="GO:0030425">
    <property type="term" value="C:dendrite"/>
    <property type="evidence" value="ECO:0007669"/>
    <property type="project" value="TreeGrafter"/>
</dbReference>
<feature type="transmembrane region" description="Helical" evidence="10">
    <location>
        <begin position="88"/>
        <end position="111"/>
    </location>
</feature>
<dbReference type="GO" id="GO:0007187">
    <property type="term" value="P:G protein-coupled receptor signaling pathway, coupled to cyclic nucleotide second messenger"/>
    <property type="evidence" value="ECO:0007669"/>
    <property type="project" value="TreeGrafter"/>
</dbReference>
<gene>
    <name evidence="12" type="primary">HRH4</name>
</gene>
<dbReference type="GO" id="GO:0016907">
    <property type="term" value="F:G protein-coupled acetylcholine receptor activity"/>
    <property type="evidence" value="ECO:0007669"/>
    <property type="project" value="TreeGrafter"/>
</dbReference>
<sequence>MSADNSTVTLTQGTKIALTFLMSLLAIAIMLGNAMVILAFIVDRNLRHRSNYFFLNLAIADFFVGAISIPLYIPSSLTDWTLGKKTCIFWLLTDYLLCTASVYNIVLISYDRYQSVSDAVSYRVQHTGTWKTVTQMVAVWVFSFLTNGPMILISESWKKNDTNECEPGFLNTWYIAVFTSLLEFLIPIFLVAYFNACIYRSLWKRGNFSRCLSHPGPPSASFSNDHGYPCRQDPGLRVTLPAWKEAAASLGSDKPRRKSSLLFSIRSHKNSSVIASKMSSLSQSDSLSLQQRERLELFRARKLAKSLAILLGAFIICWAPYSLTTIINSILQEQSFTKSNWYKFAFWLQWFNSFVNPILYPLCHKRFQKAFLKVFPMRRPSVPSHNRSVST</sequence>
<dbReference type="Ensembl" id="ENSCLAT00000013468.1">
    <property type="protein sequence ID" value="ENSCLAP00000013316.1"/>
    <property type="gene ID" value="ENSCLAG00000009200.1"/>
</dbReference>
<evidence type="ECO:0000256" key="8">
    <source>
        <dbReference type="ARBA" id="ARBA00023224"/>
    </source>
</evidence>
<keyword evidence="3 9" id="KW-0812">Transmembrane</keyword>
<dbReference type="GO" id="GO:0004993">
    <property type="term" value="F:G protein-coupled serotonin receptor activity"/>
    <property type="evidence" value="ECO:0007669"/>
    <property type="project" value="TreeGrafter"/>
</dbReference>
<dbReference type="GO" id="GO:0005886">
    <property type="term" value="C:plasma membrane"/>
    <property type="evidence" value="ECO:0007669"/>
    <property type="project" value="UniProtKB-SubCell"/>
</dbReference>
<feature type="transmembrane region" description="Helical" evidence="10">
    <location>
        <begin position="303"/>
        <end position="321"/>
    </location>
</feature>
<dbReference type="SUPFAM" id="SSF81321">
    <property type="entry name" value="Family A G protein-coupled receptor-like"/>
    <property type="match status" value="1"/>
</dbReference>
<feature type="transmembrane region" description="Helical" evidence="10">
    <location>
        <begin position="53"/>
        <end position="73"/>
    </location>
</feature>
<evidence type="ECO:0000256" key="5">
    <source>
        <dbReference type="ARBA" id="ARBA00023040"/>
    </source>
</evidence>
<evidence type="ECO:0000256" key="4">
    <source>
        <dbReference type="ARBA" id="ARBA00022989"/>
    </source>
</evidence>